<organism evidence="1 2">
    <name type="scientific">Microtetraspora glauca</name>
    <dbReference type="NCBI Taxonomy" id="1996"/>
    <lineage>
        <taxon>Bacteria</taxon>
        <taxon>Bacillati</taxon>
        <taxon>Actinomycetota</taxon>
        <taxon>Actinomycetes</taxon>
        <taxon>Streptosporangiales</taxon>
        <taxon>Streptosporangiaceae</taxon>
        <taxon>Microtetraspora</taxon>
    </lineage>
</organism>
<proteinExistence type="predicted"/>
<dbReference type="EMBL" id="JBFALK010000013">
    <property type="protein sequence ID" value="MEV0971717.1"/>
    <property type="molecule type" value="Genomic_DNA"/>
</dbReference>
<evidence type="ECO:0000313" key="2">
    <source>
        <dbReference type="Proteomes" id="UP001551675"/>
    </source>
</evidence>
<comment type="caution">
    <text evidence="1">The sequence shown here is derived from an EMBL/GenBank/DDBJ whole genome shotgun (WGS) entry which is preliminary data.</text>
</comment>
<accession>A0ABV3GJB4</accession>
<keyword evidence="2" id="KW-1185">Reference proteome</keyword>
<name>A0ABV3GJB4_MICGL</name>
<protein>
    <recommendedName>
        <fullName evidence="3">Regulatory protein</fullName>
    </recommendedName>
</protein>
<dbReference type="Proteomes" id="UP001551675">
    <property type="component" value="Unassembled WGS sequence"/>
</dbReference>
<sequence>MRAIPIPVDTAKLTFTCVKDPRPRLLNQHTGEVKTDKNGQTVYEVVTSVEDDFGRIELVKIGISGEPPVTRGQQINPVGLIGYPWEQTRDGEVRWGIAYRASALLPAEEGANA</sequence>
<reference evidence="1 2" key="1">
    <citation type="submission" date="2024-06" db="EMBL/GenBank/DDBJ databases">
        <title>The Natural Products Discovery Center: Release of the First 8490 Sequenced Strains for Exploring Actinobacteria Biosynthetic Diversity.</title>
        <authorList>
            <person name="Kalkreuter E."/>
            <person name="Kautsar S.A."/>
            <person name="Yang D."/>
            <person name="Bader C.D."/>
            <person name="Teijaro C.N."/>
            <person name="Fluegel L."/>
            <person name="Davis C.M."/>
            <person name="Simpson J.R."/>
            <person name="Lauterbach L."/>
            <person name="Steele A.D."/>
            <person name="Gui C."/>
            <person name="Meng S."/>
            <person name="Li G."/>
            <person name="Viehrig K."/>
            <person name="Ye F."/>
            <person name="Su P."/>
            <person name="Kiefer A.F."/>
            <person name="Nichols A."/>
            <person name="Cepeda A.J."/>
            <person name="Yan W."/>
            <person name="Fan B."/>
            <person name="Jiang Y."/>
            <person name="Adhikari A."/>
            <person name="Zheng C.-J."/>
            <person name="Schuster L."/>
            <person name="Cowan T.M."/>
            <person name="Smanski M.J."/>
            <person name="Chevrette M.G."/>
            <person name="De Carvalho L.P.S."/>
            <person name="Shen B."/>
        </authorList>
    </citation>
    <scope>NUCLEOTIDE SEQUENCE [LARGE SCALE GENOMIC DNA]</scope>
    <source>
        <strain evidence="1 2">NPDC050100</strain>
    </source>
</reference>
<dbReference type="RefSeq" id="WP_358136190.1">
    <property type="nucleotide sequence ID" value="NZ_JBFALK010000013.1"/>
</dbReference>
<evidence type="ECO:0008006" key="3">
    <source>
        <dbReference type="Google" id="ProtNLM"/>
    </source>
</evidence>
<evidence type="ECO:0000313" key="1">
    <source>
        <dbReference type="EMBL" id="MEV0971717.1"/>
    </source>
</evidence>
<gene>
    <name evidence="1" type="ORF">AB0I59_24160</name>
</gene>